<reference evidence="2" key="1">
    <citation type="submission" date="2014-03" db="EMBL/GenBank/DDBJ databases">
        <authorList>
            <person name="Aksoy S."/>
            <person name="Warren W."/>
            <person name="Wilson R.K."/>
        </authorList>
    </citation>
    <scope>NUCLEOTIDE SEQUENCE [LARGE SCALE GENOMIC DNA]</scope>
    <source>
        <strain evidence="2">IAEA</strain>
    </source>
</reference>
<sequence length="264" mass="29104">MTDSMKFGPEWLRNMSADITSISSNVGQNTTSATMSSCVTTVTSSTNSTASPNTGSSLSNINNNTNQSQINLLTNAPIPRNLFPEFRYGREEMLSLFEKTCSMPEILPSYKNLYVEKVQYPLALTPSSEEEMVAQGPSLPSQRPAWLQRSPVSFSTSARSAARGCLAERGRIRDGSLLLIPAKYCAVLQHIVQEAWASTQRHLMENIVNGGQGSNEIGQSVEVNCLDQTSAKINLEVDITSRKRLVHIINHSKVLLEFTYQVIE</sequence>
<evidence type="ECO:0000313" key="1">
    <source>
        <dbReference type="EnsemblMetazoa" id="GPAI030094-PA"/>
    </source>
</evidence>
<reference evidence="1" key="2">
    <citation type="submission" date="2020-05" db="UniProtKB">
        <authorList>
            <consortium name="EnsemblMetazoa"/>
        </authorList>
    </citation>
    <scope>IDENTIFICATION</scope>
    <source>
        <strain evidence="1">IAEA</strain>
    </source>
</reference>
<organism evidence="1 2">
    <name type="scientific">Glossina pallidipes</name>
    <name type="common">Tsetse fly</name>
    <dbReference type="NCBI Taxonomy" id="7398"/>
    <lineage>
        <taxon>Eukaryota</taxon>
        <taxon>Metazoa</taxon>
        <taxon>Ecdysozoa</taxon>
        <taxon>Arthropoda</taxon>
        <taxon>Hexapoda</taxon>
        <taxon>Insecta</taxon>
        <taxon>Pterygota</taxon>
        <taxon>Neoptera</taxon>
        <taxon>Endopterygota</taxon>
        <taxon>Diptera</taxon>
        <taxon>Brachycera</taxon>
        <taxon>Muscomorpha</taxon>
        <taxon>Hippoboscoidea</taxon>
        <taxon>Glossinidae</taxon>
        <taxon>Glossina</taxon>
    </lineage>
</organism>
<dbReference type="STRING" id="7398.A0A1A9ZZU2"/>
<dbReference type="VEuPathDB" id="VectorBase:GPAI030094"/>
<evidence type="ECO:0000313" key="2">
    <source>
        <dbReference type="Proteomes" id="UP000092445"/>
    </source>
</evidence>
<proteinExistence type="predicted"/>
<name>A0A1A9ZZU2_GLOPL</name>
<dbReference type="AlphaFoldDB" id="A0A1A9ZZU2"/>
<keyword evidence="2" id="KW-1185">Reference proteome</keyword>
<dbReference type="GO" id="GO:0005829">
    <property type="term" value="C:cytosol"/>
    <property type="evidence" value="ECO:0007669"/>
    <property type="project" value="TreeGrafter"/>
</dbReference>
<dbReference type="PANTHER" id="PTHR14445:SF36">
    <property type="entry name" value="FI03272P-RELATED"/>
    <property type="match status" value="1"/>
</dbReference>
<dbReference type="Proteomes" id="UP000092445">
    <property type="component" value="Unassembled WGS sequence"/>
</dbReference>
<protein>
    <submittedName>
        <fullName evidence="1">Uncharacterized protein</fullName>
    </submittedName>
</protein>
<dbReference type="InterPro" id="IPR051640">
    <property type="entry name" value="GRB10-interact_GYF"/>
</dbReference>
<dbReference type="EnsemblMetazoa" id="GPAI030094-RA">
    <property type="protein sequence ID" value="GPAI030094-PA"/>
    <property type="gene ID" value="GPAI030094"/>
</dbReference>
<accession>A0A1A9ZZU2</accession>
<dbReference type="PANTHER" id="PTHR14445">
    <property type="entry name" value="GRB10 INTERACTING GYF PROTEIN"/>
    <property type="match status" value="1"/>
</dbReference>